<gene>
    <name evidence="4" type="ORF">B5M42_11560</name>
</gene>
<dbReference type="InterPro" id="IPR014043">
    <property type="entry name" value="Acyl_transferase_dom"/>
</dbReference>
<dbReference type="InterPro" id="IPR050091">
    <property type="entry name" value="PKS_NRPS_Biosynth_Enz"/>
</dbReference>
<dbReference type="SUPFAM" id="SSF52151">
    <property type="entry name" value="FabD/lysophospholipase-like"/>
    <property type="match status" value="1"/>
</dbReference>
<keyword evidence="2" id="KW-0597">Phosphoprotein</keyword>
<dbReference type="EMBL" id="MYFO01000012">
    <property type="protein sequence ID" value="TFE87835.1"/>
    <property type="molecule type" value="Genomic_DNA"/>
</dbReference>
<accession>A0A4Y8Q209</accession>
<reference evidence="4 5" key="1">
    <citation type="submission" date="2017-03" db="EMBL/GenBank/DDBJ databases">
        <title>Isolation of Levoglucosan Utilizing Bacteria.</title>
        <authorList>
            <person name="Arya A.S."/>
        </authorList>
    </citation>
    <scope>NUCLEOTIDE SEQUENCE [LARGE SCALE GENOMIC DNA]</scope>
    <source>
        <strain evidence="4 5">MEC069</strain>
    </source>
</reference>
<organism evidence="4 5">
    <name type="scientific">Paenibacillus athensensis</name>
    <dbReference type="NCBI Taxonomy" id="1967502"/>
    <lineage>
        <taxon>Bacteria</taxon>
        <taxon>Bacillati</taxon>
        <taxon>Bacillota</taxon>
        <taxon>Bacilli</taxon>
        <taxon>Bacillales</taxon>
        <taxon>Paenibacillaceae</taxon>
        <taxon>Paenibacillus</taxon>
    </lineage>
</organism>
<keyword evidence="1" id="KW-0596">Phosphopantetheine</keyword>
<dbReference type="Gene3D" id="3.40.366.10">
    <property type="entry name" value="Malonyl-Coenzyme A Acyl Carrier Protein, domain 2"/>
    <property type="match status" value="1"/>
</dbReference>
<evidence type="ECO:0000256" key="1">
    <source>
        <dbReference type="ARBA" id="ARBA00022450"/>
    </source>
</evidence>
<dbReference type="Pfam" id="PF00698">
    <property type="entry name" value="Acyl_transf_1"/>
    <property type="match status" value="1"/>
</dbReference>
<protein>
    <recommendedName>
        <fullName evidence="3">Malonyl-CoA:ACP transacylase (MAT) domain-containing protein</fullName>
    </recommendedName>
</protein>
<name>A0A4Y8Q209_9BACL</name>
<dbReference type="SMART" id="SM00827">
    <property type="entry name" value="PKS_AT"/>
    <property type="match status" value="1"/>
</dbReference>
<dbReference type="InterPro" id="IPR001227">
    <property type="entry name" value="Ac_transferase_dom_sf"/>
</dbReference>
<feature type="domain" description="Malonyl-CoA:ACP transacylase (MAT)" evidence="3">
    <location>
        <begin position="9"/>
        <end position="311"/>
    </location>
</feature>
<proteinExistence type="predicted"/>
<evidence type="ECO:0000259" key="3">
    <source>
        <dbReference type="SMART" id="SM00827"/>
    </source>
</evidence>
<comment type="caution">
    <text evidence="4">The sequence shown here is derived from an EMBL/GenBank/DDBJ whole genome shotgun (WGS) entry which is preliminary data.</text>
</comment>
<evidence type="ECO:0000313" key="4">
    <source>
        <dbReference type="EMBL" id="TFE87835.1"/>
    </source>
</evidence>
<dbReference type="Proteomes" id="UP000298246">
    <property type="component" value="Unassembled WGS sequence"/>
</dbReference>
<dbReference type="InterPro" id="IPR016035">
    <property type="entry name" value="Acyl_Trfase/lysoPLipase"/>
</dbReference>
<sequence length="328" mass="34913">MTDMPVVFCYSGQGSQFYRMGLPLFEEEPVFRRSMLEMDEHVKARLGVSVVDALYRHAPPATASGSFTQTLVTHPAIFMVQRAMTELLAAKGVRPDAVLGMSLGEFAAAAAAGALSVEHALDAVLLQAELLEDGCPEGGMMAVLGAPRLLETLPELAGSVTLVSVNAPEHFVLAGDRPTLERLRARLRELRVPAQLLPVSRAFHSAAIDGIAARFAAAAAALSAAAAPRVPLLSCAEGGAAAAFAPGPHLWRAVREPIRLRETVQAQAAQQRCLFVDLGPSGTVAALLRLMLAPGCGSRSQLTMDMLGRDRKHVDQLLQTMIHEGEKK</sequence>
<dbReference type="GO" id="GO:0004312">
    <property type="term" value="F:fatty acid synthase activity"/>
    <property type="evidence" value="ECO:0007669"/>
    <property type="project" value="TreeGrafter"/>
</dbReference>
<dbReference type="PANTHER" id="PTHR43775">
    <property type="entry name" value="FATTY ACID SYNTHASE"/>
    <property type="match status" value="1"/>
</dbReference>
<keyword evidence="5" id="KW-1185">Reference proteome</keyword>
<evidence type="ECO:0000313" key="5">
    <source>
        <dbReference type="Proteomes" id="UP000298246"/>
    </source>
</evidence>
<dbReference type="AlphaFoldDB" id="A0A4Y8Q209"/>
<dbReference type="OrthoDB" id="9765680at2"/>
<dbReference type="GO" id="GO:0006633">
    <property type="term" value="P:fatty acid biosynthetic process"/>
    <property type="evidence" value="ECO:0007669"/>
    <property type="project" value="TreeGrafter"/>
</dbReference>
<evidence type="ECO:0000256" key="2">
    <source>
        <dbReference type="ARBA" id="ARBA00022553"/>
    </source>
</evidence>
<dbReference type="InterPro" id="IPR016036">
    <property type="entry name" value="Malonyl_transacylase_ACP-bd"/>
</dbReference>
<dbReference type="SUPFAM" id="SSF55048">
    <property type="entry name" value="Probable ACP-binding domain of malonyl-CoA ACP transacylase"/>
    <property type="match status" value="1"/>
</dbReference>
<dbReference type="PANTHER" id="PTHR43775:SF37">
    <property type="entry name" value="SI:DKEY-61P9.11"/>
    <property type="match status" value="1"/>
</dbReference>